<protein>
    <submittedName>
        <fullName evidence="1">Uncharacterized protein</fullName>
    </submittedName>
</protein>
<organism evidence="1 2">
    <name type="scientific">Carnegiea gigantea</name>
    <dbReference type="NCBI Taxonomy" id="171969"/>
    <lineage>
        <taxon>Eukaryota</taxon>
        <taxon>Viridiplantae</taxon>
        <taxon>Streptophyta</taxon>
        <taxon>Embryophyta</taxon>
        <taxon>Tracheophyta</taxon>
        <taxon>Spermatophyta</taxon>
        <taxon>Magnoliopsida</taxon>
        <taxon>eudicotyledons</taxon>
        <taxon>Gunneridae</taxon>
        <taxon>Pentapetalae</taxon>
        <taxon>Caryophyllales</taxon>
        <taxon>Cactineae</taxon>
        <taxon>Cactaceae</taxon>
        <taxon>Cactoideae</taxon>
        <taxon>Echinocereeae</taxon>
        <taxon>Carnegiea</taxon>
    </lineage>
</organism>
<name>A0A9Q1JU03_9CARY</name>
<proteinExistence type="predicted"/>
<dbReference type="EMBL" id="JAKOGI010000740">
    <property type="protein sequence ID" value="KAJ8430926.1"/>
    <property type="molecule type" value="Genomic_DNA"/>
</dbReference>
<gene>
    <name evidence="1" type="ORF">Cgig2_033554</name>
</gene>
<sequence length="170" mass="19676">MVMLFRPRNGKPISLYRMLSCGRSQSWSKGPWRLRTHRGHSRTLIMHPLQVARLPTGIRVHHPPIILRRVRRSPNRTGMGNSLARGAGINFQTLRGNFRSVATGNPMLRGLLPMTAPPKPYNARKYYEFYEQSGYTIVEYRELKNALHKLADKGQIDHFLKKGPRLLHRE</sequence>
<keyword evidence="2" id="KW-1185">Reference proteome</keyword>
<accession>A0A9Q1JU03</accession>
<comment type="caution">
    <text evidence="1">The sequence shown here is derived from an EMBL/GenBank/DDBJ whole genome shotgun (WGS) entry which is preliminary data.</text>
</comment>
<reference evidence="1" key="1">
    <citation type="submission" date="2022-04" db="EMBL/GenBank/DDBJ databases">
        <title>Carnegiea gigantea Genome sequencing and assembly v2.</title>
        <authorList>
            <person name="Copetti D."/>
            <person name="Sanderson M.J."/>
            <person name="Burquez A."/>
            <person name="Wojciechowski M.F."/>
        </authorList>
    </citation>
    <scope>NUCLEOTIDE SEQUENCE</scope>
    <source>
        <strain evidence="1">SGP5-SGP5p</strain>
        <tissue evidence="1">Aerial part</tissue>
    </source>
</reference>
<dbReference type="AlphaFoldDB" id="A0A9Q1JU03"/>
<evidence type="ECO:0000313" key="1">
    <source>
        <dbReference type="EMBL" id="KAJ8430926.1"/>
    </source>
</evidence>
<dbReference type="OrthoDB" id="1740536at2759"/>
<evidence type="ECO:0000313" key="2">
    <source>
        <dbReference type="Proteomes" id="UP001153076"/>
    </source>
</evidence>
<dbReference type="Proteomes" id="UP001153076">
    <property type="component" value="Unassembled WGS sequence"/>
</dbReference>